<feature type="domain" description="DNA/RNA-binding protein Alba-like" evidence="5">
    <location>
        <begin position="35"/>
        <end position="94"/>
    </location>
</feature>
<dbReference type="EMBL" id="VUJU01001867">
    <property type="protein sequence ID" value="KAF0763505.1"/>
    <property type="molecule type" value="Genomic_DNA"/>
</dbReference>
<dbReference type="GO" id="GO:0000172">
    <property type="term" value="C:ribonuclease MRP complex"/>
    <property type="evidence" value="ECO:0007669"/>
    <property type="project" value="TreeGrafter"/>
</dbReference>
<comment type="similarity">
    <text evidence="2">Belongs to the histone-like Alba family.</text>
</comment>
<dbReference type="Proteomes" id="UP000478052">
    <property type="component" value="Unassembled WGS sequence"/>
</dbReference>
<comment type="subcellular location">
    <subcellularLocation>
        <location evidence="1">Nucleus</location>
    </subcellularLocation>
</comment>
<evidence type="ECO:0000256" key="2">
    <source>
        <dbReference type="ARBA" id="ARBA00008018"/>
    </source>
</evidence>
<dbReference type="PANTHER" id="PTHR13516:SF4">
    <property type="entry name" value="FI09323P"/>
    <property type="match status" value="1"/>
</dbReference>
<evidence type="ECO:0000313" key="6">
    <source>
        <dbReference type="EMBL" id="KAF0763505.1"/>
    </source>
</evidence>
<dbReference type="GO" id="GO:0001682">
    <property type="term" value="P:tRNA 5'-leader removal"/>
    <property type="evidence" value="ECO:0007669"/>
    <property type="project" value="TreeGrafter"/>
</dbReference>
<dbReference type="InterPro" id="IPR036882">
    <property type="entry name" value="Alba-like_dom_sf"/>
</dbReference>
<gene>
    <name evidence="6" type="ORF">FWK35_00008644</name>
</gene>
<dbReference type="InterPro" id="IPR051958">
    <property type="entry name" value="Alba-like_NAB"/>
</dbReference>
<proteinExistence type="inferred from homology"/>
<keyword evidence="7" id="KW-1185">Reference proteome</keyword>
<name>A0A6G0YZW5_APHCR</name>
<accession>A0A6G0YZW5</accession>
<dbReference type="Gene3D" id="3.30.110.20">
    <property type="entry name" value="Alba-like domain"/>
    <property type="match status" value="1"/>
</dbReference>
<evidence type="ECO:0000256" key="4">
    <source>
        <dbReference type="SAM" id="MobiDB-lite"/>
    </source>
</evidence>
<dbReference type="SUPFAM" id="SSF82704">
    <property type="entry name" value="AlbA-like"/>
    <property type="match status" value="1"/>
</dbReference>
<dbReference type="InterPro" id="IPR002775">
    <property type="entry name" value="DNA/RNA-bd_Alba-like"/>
</dbReference>
<reference evidence="6 7" key="1">
    <citation type="submission" date="2019-08" db="EMBL/GenBank/DDBJ databases">
        <title>Whole genome of Aphis craccivora.</title>
        <authorList>
            <person name="Voronova N.V."/>
            <person name="Shulinski R.S."/>
            <person name="Bandarenka Y.V."/>
            <person name="Zhorov D.G."/>
            <person name="Warner D."/>
        </authorList>
    </citation>
    <scope>NUCLEOTIDE SEQUENCE [LARGE SCALE GENOMIC DNA]</scope>
    <source>
        <strain evidence="6">180601</strain>
        <tissue evidence="6">Whole Body</tissue>
    </source>
</reference>
<dbReference type="OrthoDB" id="424402at2759"/>
<sequence>MDLMETLKPKCVYQEERWTRSLITIDNLPDNFEHLKVNNHSKIRNMLGFAIKSFEHSNHLVCSASGPSVNKAVTCAEILKRQMPELKQVTGIGYRNVRMIKDEMIDGKVSQSITTRRLPSIHILLSKNHLHPNLPGYQGADKVSDHVSRPVPRKTFEKNDYRGTKESKVMAL</sequence>
<feature type="compositionally biased region" description="Basic and acidic residues" evidence="4">
    <location>
        <begin position="142"/>
        <end position="172"/>
    </location>
</feature>
<dbReference type="AlphaFoldDB" id="A0A6G0YZW5"/>
<evidence type="ECO:0000256" key="3">
    <source>
        <dbReference type="ARBA" id="ARBA00023242"/>
    </source>
</evidence>
<dbReference type="GO" id="GO:0005634">
    <property type="term" value="C:nucleus"/>
    <property type="evidence" value="ECO:0007669"/>
    <property type="project" value="UniProtKB-SubCell"/>
</dbReference>
<dbReference type="Pfam" id="PF01918">
    <property type="entry name" value="Alba"/>
    <property type="match status" value="1"/>
</dbReference>
<organism evidence="6 7">
    <name type="scientific">Aphis craccivora</name>
    <name type="common">Cowpea aphid</name>
    <dbReference type="NCBI Taxonomy" id="307492"/>
    <lineage>
        <taxon>Eukaryota</taxon>
        <taxon>Metazoa</taxon>
        <taxon>Ecdysozoa</taxon>
        <taxon>Arthropoda</taxon>
        <taxon>Hexapoda</taxon>
        <taxon>Insecta</taxon>
        <taxon>Pterygota</taxon>
        <taxon>Neoptera</taxon>
        <taxon>Paraneoptera</taxon>
        <taxon>Hemiptera</taxon>
        <taxon>Sternorrhyncha</taxon>
        <taxon>Aphidomorpha</taxon>
        <taxon>Aphidoidea</taxon>
        <taxon>Aphididae</taxon>
        <taxon>Aphidini</taxon>
        <taxon>Aphis</taxon>
        <taxon>Aphis</taxon>
    </lineage>
</organism>
<dbReference type="PANTHER" id="PTHR13516">
    <property type="entry name" value="RIBONUCLEASE P SUBUNIT P25"/>
    <property type="match status" value="1"/>
</dbReference>
<evidence type="ECO:0000313" key="7">
    <source>
        <dbReference type="Proteomes" id="UP000478052"/>
    </source>
</evidence>
<evidence type="ECO:0000256" key="1">
    <source>
        <dbReference type="ARBA" id="ARBA00004123"/>
    </source>
</evidence>
<feature type="region of interest" description="Disordered" evidence="4">
    <location>
        <begin position="135"/>
        <end position="172"/>
    </location>
</feature>
<dbReference type="GO" id="GO:0003723">
    <property type="term" value="F:RNA binding"/>
    <property type="evidence" value="ECO:0007669"/>
    <property type="project" value="TreeGrafter"/>
</dbReference>
<protein>
    <submittedName>
        <fullName evidence="6">Ribonuclease P protein subunit p25</fullName>
    </submittedName>
</protein>
<comment type="caution">
    <text evidence="6">The sequence shown here is derived from an EMBL/GenBank/DDBJ whole genome shotgun (WGS) entry which is preliminary data.</text>
</comment>
<keyword evidence="3" id="KW-0539">Nucleus</keyword>
<evidence type="ECO:0000259" key="5">
    <source>
        <dbReference type="Pfam" id="PF01918"/>
    </source>
</evidence>